<dbReference type="Pfam" id="PF02001">
    <property type="entry name" value="DUF134"/>
    <property type="match status" value="1"/>
</dbReference>
<gene>
    <name evidence="2" type="ORF">SAMN02910315_02422</name>
</gene>
<organism evidence="2 3">
    <name type="scientific">Methanobrevibacter millerae</name>
    <dbReference type="NCBI Taxonomy" id="230361"/>
    <lineage>
        <taxon>Archaea</taxon>
        <taxon>Methanobacteriati</taxon>
        <taxon>Methanobacteriota</taxon>
        <taxon>Methanomada group</taxon>
        <taxon>Methanobacteria</taxon>
        <taxon>Methanobacteriales</taxon>
        <taxon>Methanobacteriaceae</taxon>
        <taxon>Methanobrevibacter</taxon>
    </lineage>
</organism>
<name>A0A1G5XSU2_9EURY</name>
<dbReference type="Proteomes" id="UP000323439">
    <property type="component" value="Unassembled WGS sequence"/>
</dbReference>
<evidence type="ECO:0000313" key="3">
    <source>
        <dbReference type="Proteomes" id="UP000323439"/>
    </source>
</evidence>
<dbReference type="InterPro" id="IPR002852">
    <property type="entry name" value="UPF0251"/>
</dbReference>
<dbReference type="Gene3D" id="1.10.10.10">
    <property type="entry name" value="Winged helix-like DNA-binding domain superfamily/Winged helix DNA-binding domain"/>
    <property type="match status" value="1"/>
</dbReference>
<dbReference type="PANTHER" id="PTHR37478">
    <property type="match status" value="1"/>
</dbReference>
<dbReference type="OrthoDB" id="74471at2157"/>
<reference evidence="2 3" key="1">
    <citation type="submission" date="2016-10" db="EMBL/GenBank/DDBJ databases">
        <authorList>
            <person name="Varghese N."/>
            <person name="Submissions S."/>
        </authorList>
    </citation>
    <scope>NUCLEOTIDE SEQUENCE [LARGE SCALE GENOMIC DNA]</scope>
    <source>
        <strain evidence="2 3">DSM 16643</strain>
    </source>
</reference>
<dbReference type="SUPFAM" id="SSF88659">
    <property type="entry name" value="Sigma3 and sigma4 domains of RNA polymerase sigma factors"/>
    <property type="match status" value="1"/>
</dbReference>
<dbReference type="InterPro" id="IPR036390">
    <property type="entry name" value="WH_DNA-bd_sf"/>
</dbReference>
<proteinExistence type="inferred from homology"/>
<keyword evidence="3" id="KW-1185">Reference proteome</keyword>
<dbReference type="RefSeq" id="WP_149732888.1">
    <property type="nucleotide sequence ID" value="NZ_FMXB01000034.1"/>
</dbReference>
<dbReference type="SUPFAM" id="SSF46785">
    <property type="entry name" value="Winged helix' DNA-binding domain"/>
    <property type="match status" value="1"/>
</dbReference>
<dbReference type="InterPro" id="IPR036388">
    <property type="entry name" value="WH-like_DNA-bd_sf"/>
</dbReference>
<protein>
    <submittedName>
        <fullName evidence="2">Uncharacterized protein</fullName>
    </submittedName>
</protein>
<dbReference type="AlphaFoldDB" id="A0A1G5XSU2"/>
<dbReference type="InterPro" id="IPR013324">
    <property type="entry name" value="RNA_pol_sigma_r3/r4-like"/>
</dbReference>
<dbReference type="PANTHER" id="PTHR37478:SF2">
    <property type="entry name" value="UPF0251 PROTEIN TK0562"/>
    <property type="match status" value="1"/>
</dbReference>
<evidence type="ECO:0000256" key="1">
    <source>
        <dbReference type="ARBA" id="ARBA00009350"/>
    </source>
</evidence>
<accession>A0A1G5XSU2</accession>
<dbReference type="EMBL" id="FMXB01000034">
    <property type="protein sequence ID" value="SDA72665.1"/>
    <property type="molecule type" value="Genomic_DNA"/>
</dbReference>
<comment type="similarity">
    <text evidence="1">Belongs to the UPF0251 family.</text>
</comment>
<sequence>MVRPKRMRRVVTCHRHELKKNLNPIELSVDEFEAIRFKDYHDIKQTESAEFMGISQSTFHRILNSARNKLATSLIEGRPIVIVKGDTMIDPNKYLCEDCGFQWSNPEKEYEECPDCKSTNIRKLNANNRRKQMSNDTCSCPNCGYTEPKIRGVPCRTKTCPECGSPLQGRGLCNI</sequence>
<evidence type="ECO:0000313" key="2">
    <source>
        <dbReference type="EMBL" id="SDA72665.1"/>
    </source>
</evidence>